<dbReference type="EMBL" id="HBHW01037380">
    <property type="protein sequence ID" value="CAE0060681.1"/>
    <property type="molecule type" value="Transcribed_RNA"/>
</dbReference>
<accession>A0A7S3A515</accession>
<feature type="compositionally biased region" description="Low complexity" evidence="1">
    <location>
        <begin position="92"/>
        <end position="106"/>
    </location>
</feature>
<sequence length="177" mass="19488">MHAKRSPFSRLKLLAMEAVISTSDVHTMESVEELYVQYCSDRAHARKESTVAGKTEKGIRAKETVERSNTDPVVEETGESSMAEENIDYEVQETPPVEQQQTPGPTMFEKDVSEETADVPSETGLSRGEAMNTKGKDSSGRMEALQKNPTGPGERFLEDELNAGELEPQNPKSNPEG</sequence>
<gene>
    <name evidence="2" type="ORF">RMAR00112_LOCUS28747</name>
</gene>
<protein>
    <submittedName>
        <fullName evidence="2">Uncharacterized protein</fullName>
    </submittedName>
</protein>
<name>A0A7S3A515_9RHOD</name>
<dbReference type="AlphaFoldDB" id="A0A7S3A515"/>
<reference evidence="2" key="1">
    <citation type="submission" date="2021-01" db="EMBL/GenBank/DDBJ databases">
        <authorList>
            <person name="Corre E."/>
            <person name="Pelletier E."/>
            <person name="Niang G."/>
            <person name="Scheremetjew M."/>
            <person name="Finn R."/>
            <person name="Kale V."/>
            <person name="Holt S."/>
            <person name="Cochrane G."/>
            <person name="Meng A."/>
            <person name="Brown T."/>
            <person name="Cohen L."/>
        </authorList>
    </citation>
    <scope>NUCLEOTIDE SEQUENCE</scope>
    <source>
        <strain evidence="2">CCMP 769</strain>
    </source>
</reference>
<evidence type="ECO:0000313" key="2">
    <source>
        <dbReference type="EMBL" id="CAE0060681.1"/>
    </source>
</evidence>
<organism evidence="2">
    <name type="scientific">Rhodosorus marinus</name>
    <dbReference type="NCBI Taxonomy" id="101924"/>
    <lineage>
        <taxon>Eukaryota</taxon>
        <taxon>Rhodophyta</taxon>
        <taxon>Stylonematophyceae</taxon>
        <taxon>Stylonematales</taxon>
        <taxon>Stylonemataceae</taxon>
        <taxon>Rhodosorus</taxon>
    </lineage>
</organism>
<proteinExistence type="predicted"/>
<evidence type="ECO:0000256" key="1">
    <source>
        <dbReference type="SAM" id="MobiDB-lite"/>
    </source>
</evidence>
<feature type="compositionally biased region" description="Basic and acidic residues" evidence="1">
    <location>
        <begin position="45"/>
        <end position="69"/>
    </location>
</feature>
<feature type="region of interest" description="Disordered" evidence="1">
    <location>
        <begin position="45"/>
        <end position="177"/>
    </location>
</feature>